<reference evidence="3" key="1">
    <citation type="journal article" date="2020" name="Stud. Mycol.">
        <title>101 Dothideomycetes genomes: a test case for predicting lifestyles and emergence of pathogens.</title>
        <authorList>
            <person name="Haridas S."/>
            <person name="Albert R."/>
            <person name="Binder M."/>
            <person name="Bloem J."/>
            <person name="Labutti K."/>
            <person name="Salamov A."/>
            <person name="Andreopoulos B."/>
            <person name="Baker S."/>
            <person name="Barry K."/>
            <person name="Bills G."/>
            <person name="Bluhm B."/>
            <person name="Cannon C."/>
            <person name="Castanera R."/>
            <person name="Culley D."/>
            <person name="Daum C."/>
            <person name="Ezra D."/>
            <person name="Gonzalez J."/>
            <person name="Henrissat B."/>
            <person name="Kuo A."/>
            <person name="Liang C."/>
            <person name="Lipzen A."/>
            <person name="Lutzoni F."/>
            <person name="Magnuson J."/>
            <person name="Mondo S."/>
            <person name="Nolan M."/>
            <person name="Ohm R."/>
            <person name="Pangilinan J."/>
            <person name="Park H.-J."/>
            <person name="Ramirez L."/>
            <person name="Alfaro M."/>
            <person name="Sun H."/>
            <person name="Tritt A."/>
            <person name="Yoshinaga Y."/>
            <person name="Zwiers L.-H."/>
            <person name="Turgeon B."/>
            <person name="Goodwin S."/>
            <person name="Spatafora J."/>
            <person name="Crous P."/>
            <person name="Grigoriev I."/>
        </authorList>
    </citation>
    <scope>NUCLEOTIDE SEQUENCE</scope>
    <source>
        <strain evidence="3">CBS 125425</strain>
    </source>
</reference>
<evidence type="ECO:0000313" key="4">
    <source>
        <dbReference type="Proteomes" id="UP000799444"/>
    </source>
</evidence>
<evidence type="ECO:0000256" key="1">
    <source>
        <dbReference type="ARBA" id="ARBA00022737"/>
    </source>
</evidence>
<dbReference type="Gene3D" id="2.130.10.10">
    <property type="entry name" value="YVTN repeat-like/Quinoprotein amine dehydrogenase"/>
    <property type="match status" value="1"/>
</dbReference>
<evidence type="ECO:0000259" key="2">
    <source>
        <dbReference type="PROSITE" id="PS50837"/>
    </source>
</evidence>
<dbReference type="Gene3D" id="3.40.50.300">
    <property type="entry name" value="P-loop containing nucleotide triphosphate hydrolases"/>
    <property type="match status" value="1"/>
</dbReference>
<dbReference type="PANTHER" id="PTHR10622">
    <property type="entry name" value="HET DOMAIN-CONTAINING PROTEIN"/>
    <property type="match status" value="1"/>
</dbReference>
<dbReference type="EMBL" id="ML996233">
    <property type="protein sequence ID" value="KAF2729836.1"/>
    <property type="molecule type" value="Genomic_DNA"/>
</dbReference>
<proteinExistence type="predicted"/>
<evidence type="ECO:0000313" key="3">
    <source>
        <dbReference type="EMBL" id="KAF2729836.1"/>
    </source>
</evidence>
<keyword evidence="1" id="KW-0677">Repeat</keyword>
<dbReference type="FunFam" id="3.40.50.300:FF:001638">
    <property type="entry name" value="NACHT and WD40 domain protein"/>
    <property type="match status" value="1"/>
</dbReference>
<dbReference type="SUPFAM" id="SSF50978">
    <property type="entry name" value="WD40 repeat-like"/>
    <property type="match status" value="1"/>
</dbReference>
<dbReference type="AlphaFoldDB" id="A0A9P4QS00"/>
<dbReference type="PANTHER" id="PTHR10622:SF13">
    <property type="entry name" value="NACHT DOMAIN-CONTAINING PROTEIN"/>
    <property type="match status" value="1"/>
</dbReference>
<accession>A0A9P4QS00</accession>
<dbReference type="OrthoDB" id="538223at2759"/>
<keyword evidence="4" id="KW-1185">Reference proteome</keyword>
<organism evidence="3 4">
    <name type="scientific">Polyplosphaeria fusca</name>
    <dbReference type="NCBI Taxonomy" id="682080"/>
    <lineage>
        <taxon>Eukaryota</taxon>
        <taxon>Fungi</taxon>
        <taxon>Dikarya</taxon>
        <taxon>Ascomycota</taxon>
        <taxon>Pezizomycotina</taxon>
        <taxon>Dothideomycetes</taxon>
        <taxon>Pleosporomycetidae</taxon>
        <taxon>Pleosporales</taxon>
        <taxon>Tetraplosphaeriaceae</taxon>
        <taxon>Polyplosphaeria</taxon>
    </lineage>
</organism>
<dbReference type="InterPro" id="IPR015943">
    <property type="entry name" value="WD40/YVTN_repeat-like_dom_sf"/>
</dbReference>
<dbReference type="InterPro" id="IPR056884">
    <property type="entry name" value="NPHP3-like_N"/>
</dbReference>
<dbReference type="InterPro" id="IPR010730">
    <property type="entry name" value="HET"/>
</dbReference>
<dbReference type="Pfam" id="PF22939">
    <property type="entry name" value="WHD_GPIID"/>
    <property type="match status" value="1"/>
</dbReference>
<sequence length="951" mass="106894">MRLLQCGDAGGYYLTKSWTSDEAIPPYAVLSHTWGTDSDEVTFDDLTRCAGMEKPGYEKIQFCAQQAARDGLKHFWVDTCCINQADNVELSQAITSMFDWYRNATRCYVYLSDVSGTSHNEDDTHVPLWEAEFTKSKWFTRGWTLQELLAPSLVDFFTHDGMKLGHKGSLEEQIHQVTGIPKLALQGVPLSQFSVNERLSWKEGRQTKLEEDKAYSLLGLFGVSMPPIYGEGVGSAFQRLLDEARKVEKCLQDARLTDPRDDKRRIENTKGGLLEDSYCWVLENADFQRWRNSSQSRLLWVKGDPGKGKTMLLCGIINDLSKSVAKAALLSYFFCQATDSRINNPTAVLRGLIYLLVYQQPSLAAHVRKKHDHAGKALFEDANAWVALSDIFTDMVQDPSLKNVYLIIDALDECVTDLPKLLDLIVQTSSASSRIKWIMSSRNWPSIEERLERAGDKIRLSLELNADSVSAAVRSYIKHKVSLLAQDKKYSNQTKQAVLNYLYTNANDTFLWAALVCQNLGKMSRLNIVTKLKAFPPGLDCLYERMMQNINDSADADLCKQTLATVAIVYRPITLHELTSLVEELDSTDEGLDSAQDVVSLCGSLLTVRDGIVYFVHQSAKDFLLKEAYRLIFPSGRELFHYTVFSRSLLVMSNALRRDIYGLGALGCSIEQIAQPKPDPLAALRYSCIYWIDHLYDYASNQSMFDASVLESGGVVDKFMRKKFLYWLESVSLSESMPKGVVSIGRLDALVEVISHRLILLVRDARRFIMYHKSAIEISPLQAYGALLFSPTRSVIRALFEDEEPKGIVIKPGMQDRWSNCLQTLEGHSSYVNSVWDARSGECLQTLNVERTVYDLSFDSNDSYLRTDKGIFNIGAPSTSTPTPISTETQIAQYQSVALDASGTWITYDSVNLLRLPSEYRPSCSAVLGDVIAIGVGNGRVWRCEVLRSIT</sequence>
<dbReference type="SUPFAM" id="SSF52540">
    <property type="entry name" value="P-loop containing nucleoside triphosphate hydrolases"/>
    <property type="match status" value="1"/>
</dbReference>
<dbReference type="InterPro" id="IPR054471">
    <property type="entry name" value="GPIID_WHD"/>
</dbReference>
<dbReference type="InterPro" id="IPR036322">
    <property type="entry name" value="WD40_repeat_dom_sf"/>
</dbReference>
<dbReference type="PROSITE" id="PS50837">
    <property type="entry name" value="NACHT"/>
    <property type="match status" value="1"/>
</dbReference>
<dbReference type="Pfam" id="PF24883">
    <property type="entry name" value="NPHP3_N"/>
    <property type="match status" value="1"/>
</dbReference>
<name>A0A9P4QS00_9PLEO</name>
<dbReference type="Pfam" id="PF06985">
    <property type="entry name" value="HET"/>
    <property type="match status" value="1"/>
</dbReference>
<comment type="caution">
    <text evidence="3">The sequence shown here is derived from an EMBL/GenBank/DDBJ whole genome shotgun (WGS) entry which is preliminary data.</text>
</comment>
<feature type="domain" description="NACHT" evidence="2">
    <location>
        <begin position="297"/>
        <end position="518"/>
    </location>
</feature>
<dbReference type="InterPro" id="IPR007111">
    <property type="entry name" value="NACHT_NTPase"/>
</dbReference>
<dbReference type="Proteomes" id="UP000799444">
    <property type="component" value="Unassembled WGS sequence"/>
</dbReference>
<protein>
    <submittedName>
        <fullName evidence="3">HET-domain-containing protein</fullName>
    </submittedName>
</protein>
<dbReference type="InterPro" id="IPR027417">
    <property type="entry name" value="P-loop_NTPase"/>
</dbReference>
<gene>
    <name evidence="3" type="ORF">EJ04DRAFT_546072</name>
</gene>